<organism evidence="2 3">
    <name type="scientific">Xylophilus rhododendri</name>
    <dbReference type="NCBI Taxonomy" id="2697032"/>
    <lineage>
        <taxon>Bacteria</taxon>
        <taxon>Pseudomonadati</taxon>
        <taxon>Pseudomonadota</taxon>
        <taxon>Betaproteobacteria</taxon>
        <taxon>Burkholderiales</taxon>
        <taxon>Xylophilus</taxon>
    </lineage>
</organism>
<feature type="region of interest" description="Disordered" evidence="1">
    <location>
        <begin position="83"/>
        <end position="112"/>
    </location>
</feature>
<sequence>MSEDVSSSLGASSAPSSWSQPRVPAGPAVSLFGARRMLNALLRQIGNAGMADRPWTEDALRRVLATRNLNLSADELQTVIAAAQPRSPASSGNEPVRVPVPRAGRPLQLPVPRTLSCSMPTVPVPLPRRRSTAIGQPLLEALNRHVLPSDRSLLSRPQLMDLLRTELDDPSENTLTRAIDRLLELGVLSTPCRGRYARTGNALPVARLLEMGRDRRVVGTRRRARSHGSR</sequence>
<dbReference type="RefSeq" id="WP_160553669.1">
    <property type="nucleotide sequence ID" value="NZ_CP047650.1"/>
</dbReference>
<feature type="compositionally biased region" description="Low complexity" evidence="1">
    <location>
        <begin position="1"/>
        <end position="19"/>
    </location>
</feature>
<feature type="region of interest" description="Disordered" evidence="1">
    <location>
        <begin position="1"/>
        <end position="24"/>
    </location>
</feature>
<keyword evidence="3" id="KW-1185">Reference proteome</keyword>
<proteinExistence type="predicted"/>
<reference evidence="2 3" key="1">
    <citation type="submission" date="2020-01" db="EMBL/GenBank/DDBJ databases">
        <title>Genome sequencing of strain KACC 21265.</title>
        <authorList>
            <person name="Heo J."/>
            <person name="Kim S.-J."/>
            <person name="Kim J.-S."/>
            <person name="Hong S.-B."/>
            <person name="Kwon S.-W."/>
        </authorList>
    </citation>
    <scope>NUCLEOTIDE SEQUENCE [LARGE SCALE GENOMIC DNA]</scope>
    <source>
        <strain evidence="2 3">KACC 21265</strain>
    </source>
</reference>
<gene>
    <name evidence="2" type="ORF">GT347_18855</name>
</gene>
<name>A0A857JAU5_9BURK</name>
<accession>A0A857JAU5</accession>
<dbReference type="AlphaFoldDB" id="A0A857JAU5"/>
<dbReference type="Proteomes" id="UP000464787">
    <property type="component" value="Chromosome"/>
</dbReference>
<feature type="compositionally biased region" description="Low complexity" evidence="1">
    <location>
        <begin position="95"/>
        <end position="106"/>
    </location>
</feature>
<evidence type="ECO:0000313" key="3">
    <source>
        <dbReference type="Proteomes" id="UP000464787"/>
    </source>
</evidence>
<dbReference type="KEGG" id="xyk:GT347_18855"/>
<protein>
    <submittedName>
        <fullName evidence="2">Uncharacterized protein</fullName>
    </submittedName>
</protein>
<evidence type="ECO:0000313" key="2">
    <source>
        <dbReference type="EMBL" id="QHI99858.1"/>
    </source>
</evidence>
<evidence type="ECO:0000256" key="1">
    <source>
        <dbReference type="SAM" id="MobiDB-lite"/>
    </source>
</evidence>
<dbReference type="EMBL" id="CP047650">
    <property type="protein sequence ID" value="QHI99858.1"/>
    <property type="molecule type" value="Genomic_DNA"/>
</dbReference>